<evidence type="ECO:0000313" key="18">
    <source>
        <dbReference type="Proteomes" id="UP000186817"/>
    </source>
</evidence>
<evidence type="ECO:0000259" key="16">
    <source>
        <dbReference type="PROSITE" id="PS50222"/>
    </source>
</evidence>
<evidence type="ECO:0000256" key="3">
    <source>
        <dbReference type="ARBA" id="ARBA00022527"/>
    </source>
</evidence>
<dbReference type="PROSITE" id="PS50222">
    <property type="entry name" value="EF_HAND_2"/>
    <property type="match status" value="1"/>
</dbReference>
<evidence type="ECO:0000256" key="13">
    <source>
        <dbReference type="ARBA" id="ARBA00048679"/>
    </source>
</evidence>
<evidence type="ECO:0000256" key="6">
    <source>
        <dbReference type="ARBA" id="ARBA00022737"/>
    </source>
</evidence>
<dbReference type="EMBL" id="LSRX01000323">
    <property type="protein sequence ID" value="OLQ00568.1"/>
    <property type="molecule type" value="Genomic_DNA"/>
</dbReference>
<name>A0A1Q9DZG5_SYMMI</name>
<dbReference type="InterPro" id="IPR008271">
    <property type="entry name" value="Ser/Thr_kinase_AS"/>
</dbReference>
<keyword evidence="4" id="KW-0808">Transferase</keyword>
<sequence length="1105" mass="123667">MFSDNAAKVRSPTPVPNLRQCYLQAQGPQQNVARDEPRGREPCYHAHKLKQQLLAKQAHAVEPFRKVKGQWVDYWSEYHRCWIPASILDVDPESGGIVLDVKPGTALRLHDQWKIRPRRMPTPEQVSAVHSMLANVELELQAERFFSEIGRAKTESIQSLEDVMKLGDKVNCFVGLLGCQVHLKVKMQSQGFLSFDDFRMIFSDVAHLQQDMSVQALQKDVAETAIPGTPDSRYQICETLGKGTYGEVVKAKDKQTRQTRAIKIINKEKVHGDMAFLKQEIQNLIQLDHPHVLKLLEFYNSEDRIFLVTDHCSRGELHKHICDARDSRKPIPQVWIAHVVQQLLSAVTHIHANGIIHLDVKSQNIMLMPALETKMRFVQAEPNEAVCSIDIFKELPHIIVIDLGVATIFQPGNFKRGSPMGTPSTMAPEVWRGEITPKADVFSCGCVLFELLSFQMPWDFKYRGNKQEARNFWEARPRPHWERVQRAPVDAQSLMAKMLEQERPKRMNAADGLREPFVSLASDGIPVTQMEKGLKLINRLVTTCERDAFYKLICLKIAQDWPPNEMPSFKSVFKEFDDEGTGMLQDSVLVRKFVSCGYEEQQAKRAAVAMNLSQNKNAVDWTEFVAACIDLGNPKLEPSIHLIFHNADKDNDGLLSMEDVQSLLPEAMSQRFLALKAFAPHIYTHEAVIQFYGFALQTRMAVICLEGRRLCLYSPTPLTDAVATDLETLGSVALVVSPNKIHNQTLQAYCAKYPNALLCAPAGLQERQPHLSVAVVLSSGMDFPTDAGGWGQELEVLVTAGNCFFEEAILYHSQSGTILVGDFVENLRPATTPGCCGGPLVRAGRLAGRPMPSPEFWIYTHDAAALERSIERAAEWVVHRIFLCHGSIVEGADAAAVFAAVVSELASWARRWGDWQAHRNAREAAQGIFIQITGRASETGGERMDWHSFVSYLRRQARAGMPEEPIAEVPEPENSPDPKVQNQDILRNVTDAIRATAAEAISTLSSVGHNWFGAKDSSSERGYGGYAGYAAGPPEDKVLRHLLEMGYEEPAVNAKVLQWCRQQSCTAIQLDDRLYTELDRQYAHLRARRAASPGRALQAAKPVPA</sequence>
<comment type="cofactor">
    <cofactor evidence="1">
        <name>Mg(2+)</name>
        <dbReference type="ChEBI" id="CHEBI:18420"/>
    </cofactor>
</comment>
<keyword evidence="8 17" id="KW-0418">Kinase</keyword>
<evidence type="ECO:0000256" key="2">
    <source>
        <dbReference type="ARBA" id="ARBA00012513"/>
    </source>
</evidence>
<evidence type="ECO:0000256" key="7">
    <source>
        <dbReference type="ARBA" id="ARBA00022741"/>
    </source>
</evidence>
<comment type="catalytic activity">
    <reaction evidence="12">
        <text>L-threonyl-[protein] + ATP = O-phospho-L-threonyl-[protein] + ADP + H(+)</text>
        <dbReference type="Rhea" id="RHEA:46608"/>
        <dbReference type="Rhea" id="RHEA-COMP:11060"/>
        <dbReference type="Rhea" id="RHEA-COMP:11605"/>
        <dbReference type="ChEBI" id="CHEBI:15378"/>
        <dbReference type="ChEBI" id="CHEBI:30013"/>
        <dbReference type="ChEBI" id="CHEBI:30616"/>
        <dbReference type="ChEBI" id="CHEBI:61977"/>
        <dbReference type="ChEBI" id="CHEBI:456216"/>
        <dbReference type="EC" id="2.7.11.1"/>
    </reaction>
</comment>
<keyword evidence="9" id="KW-0106">Calcium</keyword>
<evidence type="ECO:0000256" key="14">
    <source>
        <dbReference type="PROSITE-ProRule" id="PRU10141"/>
    </source>
</evidence>
<dbReference type="GO" id="GO:0005509">
    <property type="term" value="F:calcium ion binding"/>
    <property type="evidence" value="ECO:0007669"/>
    <property type="project" value="InterPro"/>
</dbReference>
<dbReference type="PROSITE" id="PS50011">
    <property type="entry name" value="PROTEIN_KINASE_DOM"/>
    <property type="match status" value="1"/>
</dbReference>
<feature type="binding site" evidence="14">
    <location>
        <position position="263"/>
    </location>
    <ligand>
        <name>ATP</name>
        <dbReference type="ChEBI" id="CHEBI:30616"/>
    </ligand>
</feature>
<dbReference type="InterPro" id="IPR017441">
    <property type="entry name" value="Protein_kinase_ATP_BS"/>
</dbReference>
<dbReference type="Gene3D" id="3.30.200.20">
    <property type="entry name" value="Phosphorylase Kinase, domain 1"/>
    <property type="match status" value="1"/>
</dbReference>
<evidence type="ECO:0000259" key="15">
    <source>
        <dbReference type="PROSITE" id="PS50011"/>
    </source>
</evidence>
<evidence type="ECO:0000256" key="10">
    <source>
        <dbReference type="ARBA" id="ARBA00022840"/>
    </source>
</evidence>
<dbReference type="Pfam" id="PF00069">
    <property type="entry name" value="Pkinase"/>
    <property type="match status" value="1"/>
</dbReference>
<feature type="domain" description="EF-hand" evidence="16">
    <location>
        <begin position="635"/>
        <end position="670"/>
    </location>
</feature>
<comment type="similarity">
    <text evidence="11">Belongs to the protein kinase superfamily. Ser/Thr protein kinase family. CDPK subfamily.</text>
</comment>
<dbReference type="Proteomes" id="UP000186817">
    <property type="component" value="Unassembled WGS sequence"/>
</dbReference>
<evidence type="ECO:0000256" key="1">
    <source>
        <dbReference type="ARBA" id="ARBA00001946"/>
    </source>
</evidence>
<protein>
    <recommendedName>
        <fullName evidence="2">non-specific serine/threonine protein kinase</fullName>
        <ecNumber evidence="2">2.7.11.1</ecNumber>
    </recommendedName>
</protein>
<dbReference type="SMART" id="SM00220">
    <property type="entry name" value="S_TKc"/>
    <property type="match status" value="1"/>
</dbReference>
<keyword evidence="18" id="KW-1185">Reference proteome</keyword>
<dbReference type="InterPro" id="IPR011009">
    <property type="entry name" value="Kinase-like_dom_sf"/>
</dbReference>
<dbReference type="AlphaFoldDB" id="A0A1Q9DZG5"/>
<dbReference type="PANTHER" id="PTHR24347">
    <property type="entry name" value="SERINE/THREONINE-PROTEIN KINASE"/>
    <property type="match status" value="1"/>
</dbReference>
<reference evidence="17 18" key="1">
    <citation type="submission" date="2016-02" db="EMBL/GenBank/DDBJ databases">
        <title>Genome analysis of coral dinoflagellate symbionts highlights evolutionary adaptations to a symbiotic lifestyle.</title>
        <authorList>
            <person name="Aranda M."/>
            <person name="Li Y."/>
            <person name="Liew Y.J."/>
            <person name="Baumgarten S."/>
            <person name="Simakov O."/>
            <person name="Wilson M."/>
            <person name="Piel J."/>
            <person name="Ashoor H."/>
            <person name="Bougouffa S."/>
            <person name="Bajic V.B."/>
            <person name="Ryu T."/>
            <person name="Ravasi T."/>
            <person name="Bayer T."/>
            <person name="Micklem G."/>
            <person name="Kim H."/>
            <person name="Bhak J."/>
            <person name="Lajeunesse T.C."/>
            <person name="Voolstra C.R."/>
        </authorList>
    </citation>
    <scope>NUCLEOTIDE SEQUENCE [LARGE SCALE GENOMIC DNA]</scope>
    <source>
        <strain evidence="17 18">CCMP2467</strain>
    </source>
</reference>
<evidence type="ECO:0000256" key="12">
    <source>
        <dbReference type="ARBA" id="ARBA00047899"/>
    </source>
</evidence>
<dbReference type="SUPFAM" id="SSF56281">
    <property type="entry name" value="Metallo-hydrolase/oxidoreductase"/>
    <property type="match status" value="1"/>
</dbReference>
<evidence type="ECO:0000256" key="11">
    <source>
        <dbReference type="ARBA" id="ARBA00024334"/>
    </source>
</evidence>
<dbReference type="OrthoDB" id="410523at2759"/>
<comment type="caution">
    <text evidence="17">The sequence shown here is derived from an EMBL/GenBank/DDBJ whole genome shotgun (WGS) entry which is preliminary data.</text>
</comment>
<dbReference type="FunFam" id="3.30.200.20:FF:000315">
    <property type="entry name" value="Calcium-dependent protein kinase 3"/>
    <property type="match status" value="1"/>
</dbReference>
<dbReference type="EC" id="2.7.11.1" evidence="2"/>
<dbReference type="SUPFAM" id="SSF47473">
    <property type="entry name" value="EF-hand"/>
    <property type="match status" value="1"/>
</dbReference>
<dbReference type="GO" id="GO:0005524">
    <property type="term" value="F:ATP binding"/>
    <property type="evidence" value="ECO:0007669"/>
    <property type="project" value="UniProtKB-UniRule"/>
</dbReference>
<dbReference type="InterPro" id="IPR011992">
    <property type="entry name" value="EF-hand-dom_pair"/>
</dbReference>
<dbReference type="SUPFAM" id="SSF56112">
    <property type="entry name" value="Protein kinase-like (PK-like)"/>
    <property type="match status" value="1"/>
</dbReference>
<keyword evidence="7 14" id="KW-0547">Nucleotide-binding</keyword>
<keyword evidence="5" id="KW-0479">Metal-binding</keyword>
<evidence type="ECO:0000256" key="8">
    <source>
        <dbReference type="ARBA" id="ARBA00022777"/>
    </source>
</evidence>
<dbReference type="PROSITE" id="PS00107">
    <property type="entry name" value="PROTEIN_KINASE_ATP"/>
    <property type="match status" value="1"/>
</dbReference>
<keyword evidence="3" id="KW-0723">Serine/threonine-protein kinase</keyword>
<evidence type="ECO:0000256" key="9">
    <source>
        <dbReference type="ARBA" id="ARBA00022837"/>
    </source>
</evidence>
<evidence type="ECO:0000256" key="4">
    <source>
        <dbReference type="ARBA" id="ARBA00022679"/>
    </source>
</evidence>
<dbReference type="InterPro" id="IPR000719">
    <property type="entry name" value="Prot_kinase_dom"/>
</dbReference>
<feature type="domain" description="Protein kinase" evidence="15">
    <location>
        <begin position="234"/>
        <end position="518"/>
    </location>
</feature>
<evidence type="ECO:0000256" key="5">
    <source>
        <dbReference type="ARBA" id="ARBA00022723"/>
    </source>
</evidence>
<evidence type="ECO:0000313" key="17">
    <source>
        <dbReference type="EMBL" id="OLQ00568.1"/>
    </source>
</evidence>
<dbReference type="InterPro" id="IPR002048">
    <property type="entry name" value="EF_hand_dom"/>
</dbReference>
<gene>
    <name evidence="17" type="primary">CPK4</name>
    <name evidence="17" type="ORF">AK812_SmicGene16726</name>
</gene>
<accession>A0A1Q9DZG5</accession>
<proteinExistence type="inferred from homology"/>
<dbReference type="PROSITE" id="PS00108">
    <property type="entry name" value="PROTEIN_KINASE_ST"/>
    <property type="match status" value="1"/>
</dbReference>
<dbReference type="InterPro" id="IPR036866">
    <property type="entry name" value="RibonucZ/Hydroxyglut_hydro"/>
</dbReference>
<organism evidence="17 18">
    <name type="scientific">Symbiodinium microadriaticum</name>
    <name type="common">Dinoflagellate</name>
    <name type="synonym">Zooxanthella microadriatica</name>
    <dbReference type="NCBI Taxonomy" id="2951"/>
    <lineage>
        <taxon>Eukaryota</taxon>
        <taxon>Sar</taxon>
        <taxon>Alveolata</taxon>
        <taxon>Dinophyceae</taxon>
        <taxon>Suessiales</taxon>
        <taxon>Symbiodiniaceae</taxon>
        <taxon>Symbiodinium</taxon>
    </lineage>
</organism>
<comment type="catalytic activity">
    <reaction evidence="13">
        <text>L-seryl-[protein] + ATP = O-phospho-L-seryl-[protein] + ADP + H(+)</text>
        <dbReference type="Rhea" id="RHEA:17989"/>
        <dbReference type="Rhea" id="RHEA-COMP:9863"/>
        <dbReference type="Rhea" id="RHEA-COMP:11604"/>
        <dbReference type="ChEBI" id="CHEBI:15378"/>
        <dbReference type="ChEBI" id="CHEBI:29999"/>
        <dbReference type="ChEBI" id="CHEBI:30616"/>
        <dbReference type="ChEBI" id="CHEBI:83421"/>
        <dbReference type="ChEBI" id="CHEBI:456216"/>
        <dbReference type="EC" id="2.7.11.1"/>
    </reaction>
</comment>
<keyword evidence="10 14" id="KW-0067">ATP-binding</keyword>
<dbReference type="Gene3D" id="1.10.238.10">
    <property type="entry name" value="EF-hand"/>
    <property type="match status" value="2"/>
</dbReference>
<dbReference type="InterPro" id="IPR018247">
    <property type="entry name" value="EF_Hand_1_Ca_BS"/>
</dbReference>
<dbReference type="GO" id="GO:0004674">
    <property type="term" value="F:protein serine/threonine kinase activity"/>
    <property type="evidence" value="ECO:0007669"/>
    <property type="project" value="UniProtKB-KW"/>
</dbReference>
<dbReference type="Gene3D" id="1.10.510.10">
    <property type="entry name" value="Transferase(Phosphotransferase) domain 1"/>
    <property type="match status" value="1"/>
</dbReference>
<keyword evidence="6" id="KW-0677">Repeat</keyword>
<dbReference type="PROSITE" id="PS00018">
    <property type="entry name" value="EF_HAND_1"/>
    <property type="match status" value="1"/>
</dbReference>